<dbReference type="InterPro" id="IPR002716">
    <property type="entry name" value="PIN_dom"/>
</dbReference>
<evidence type="ECO:0000256" key="6">
    <source>
        <dbReference type="ARBA" id="ARBA00038093"/>
    </source>
</evidence>
<dbReference type="EMBL" id="CM001436">
    <property type="protein sequence ID" value="EHQ36576.1"/>
    <property type="molecule type" value="Genomic_DNA"/>
</dbReference>
<keyword evidence="3" id="KW-0479">Metal-binding</keyword>
<dbReference type="InterPro" id="IPR050556">
    <property type="entry name" value="Type_II_TA_system_RNase"/>
</dbReference>
<reference evidence="8 9" key="1">
    <citation type="submission" date="2011-10" db="EMBL/GenBank/DDBJ databases">
        <title>The Improved High-Quality Draft genome of Methanoplanus limicola DSM 2279.</title>
        <authorList>
            <consortium name="US DOE Joint Genome Institute (JGI-PGF)"/>
            <person name="Lucas S."/>
            <person name="Copeland A."/>
            <person name="Lapidus A."/>
            <person name="Glavina del Rio T."/>
            <person name="Dalin E."/>
            <person name="Tice H."/>
            <person name="Bruce D."/>
            <person name="Goodwin L."/>
            <person name="Pitluck S."/>
            <person name="Peters L."/>
            <person name="Mikhailova N."/>
            <person name="Lu M."/>
            <person name="Kyrpides N."/>
            <person name="Mavromatis K."/>
            <person name="Ivanova N."/>
            <person name="Markowitz V."/>
            <person name="Cheng J.-F."/>
            <person name="Hugenholtz P."/>
            <person name="Woyke T."/>
            <person name="Wu D."/>
            <person name="Wirth R."/>
            <person name="Brambilla E.-M."/>
            <person name="Klenk H.-P."/>
            <person name="Eisen J.A."/>
        </authorList>
    </citation>
    <scope>NUCLEOTIDE SEQUENCE [LARGE SCALE GENOMIC DNA]</scope>
    <source>
        <strain evidence="8 9">DSM 2279</strain>
    </source>
</reference>
<dbReference type="RefSeq" id="WP_004078987.1">
    <property type="nucleotide sequence ID" value="NZ_CM001436.1"/>
</dbReference>
<dbReference type="PANTHER" id="PTHR33653">
    <property type="entry name" value="RIBONUCLEASE VAPC2"/>
    <property type="match status" value="1"/>
</dbReference>
<evidence type="ECO:0000259" key="7">
    <source>
        <dbReference type="Pfam" id="PF01850"/>
    </source>
</evidence>
<dbReference type="InParanoid" id="H1Z3V4"/>
<evidence type="ECO:0000256" key="3">
    <source>
        <dbReference type="ARBA" id="ARBA00022723"/>
    </source>
</evidence>
<keyword evidence="2" id="KW-0540">Nuclease</keyword>
<dbReference type="GO" id="GO:0046872">
    <property type="term" value="F:metal ion binding"/>
    <property type="evidence" value="ECO:0007669"/>
    <property type="project" value="UniProtKB-KW"/>
</dbReference>
<accession>H1Z3V4</accession>
<keyword evidence="5" id="KW-0460">Magnesium</keyword>
<dbReference type="PANTHER" id="PTHR33653:SF1">
    <property type="entry name" value="RIBONUCLEASE VAPC2"/>
    <property type="match status" value="1"/>
</dbReference>
<dbReference type="CDD" id="cd09881">
    <property type="entry name" value="PIN_VapC4-5_FitB-like"/>
    <property type="match status" value="1"/>
</dbReference>
<dbReference type="OrthoDB" id="11616at2157"/>
<name>H1Z3V4_9EURY</name>
<keyword evidence="4" id="KW-0378">Hydrolase</keyword>
<dbReference type="Pfam" id="PF01850">
    <property type="entry name" value="PIN"/>
    <property type="match status" value="1"/>
</dbReference>
<proteinExistence type="inferred from homology"/>
<protein>
    <submittedName>
        <fullName evidence="8">PilT protein domain protein</fullName>
    </submittedName>
</protein>
<dbReference type="Proteomes" id="UP000005741">
    <property type="component" value="Chromosome"/>
</dbReference>
<evidence type="ECO:0000256" key="4">
    <source>
        <dbReference type="ARBA" id="ARBA00022801"/>
    </source>
</evidence>
<evidence type="ECO:0000313" key="8">
    <source>
        <dbReference type="EMBL" id="EHQ36576.1"/>
    </source>
</evidence>
<comment type="similarity">
    <text evidence="6">Belongs to the PINc/VapC protein family.</text>
</comment>
<feature type="domain" description="PIN" evidence="7">
    <location>
        <begin position="3"/>
        <end position="132"/>
    </location>
</feature>
<dbReference type="AlphaFoldDB" id="H1Z3V4"/>
<evidence type="ECO:0000256" key="1">
    <source>
        <dbReference type="ARBA" id="ARBA00001946"/>
    </source>
</evidence>
<gene>
    <name evidence="8" type="ORF">Metlim_2532</name>
</gene>
<evidence type="ECO:0000256" key="5">
    <source>
        <dbReference type="ARBA" id="ARBA00022842"/>
    </source>
</evidence>
<evidence type="ECO:0000256" key="2">
    <source>
        <dbReference type="ARBA" id="ARBA00022722"/>
    </source>
</evidence>
<dbReference type="GO" id="GO:0004518">
    <property type="term" value="F:nuclease activity"/>
    <property type="evidence" value="ECO:0007669"/>
    <property type="project" value="UniProtKB-KW"/>
</dbReference>
<keyword evidence="9" id="KW-1185">Reference proteome</keyword>
<dbReference type="InterPro" id="IPR029060">
    <property type="entry name" value="PIN-like_dom_sf"/>
</dbReference>
<dbReference type="GO" id="GO:0016787">
    <property type="term" value="F:hydrolase activity"/>
    <property type="evidence" value="ECO:0007669"/>
    <property type="project" value="UniProtKB-KW"/>
</dbReference>
<sequence>MFILDSTFLIDLIRSRNSTRHKKALAFLDEIVKSGETFSTTFVNVYELYKGAYGTKDIGDSIEKVNDILNVIPVISHSNSFYASYGELAAKLKENGTPIGKFDELVAAIVIYQSANNPDVKLVTNNTKDFIRVLTPSKIINH</sequence>
<evidence type="ECO:0000313" key="9">
    <source>
        <dbReference type="Proteomes" id="UP000005741"/>
    </source>
</evidence>
<dbReference type="SUPFAM" id="SSF88723">
    <property type="entry name" value="PIN domain-like"/>
    <property type="match status" value="1"/>
</dbReference>
<comment type="cofactor">
    <cofactor evidence="1">
        <name>Mg(2+)</name>
        <dbReference type="ChEBI" id="CHEBI:18420"/>
    </cofactor>
</comment>
<dbReference type="Gene3D" id="3.40.50.1010">
    <property type="entry name" value="5'-nuclease"/>
    <property type="match status" value="1"/>
</dbReference>
<dbReference type="HOGENOM" id="CLU_118482_3_2_2"/>
<dbReference type="STRING" id="937775.Metlim_2532"/>
<organism evidence="8 9">
    <name type="scientific">Methanoplanus limicola DSM 2279</name>
    <dbReference type="NCBI Taxonomy" id="937775"/>
    <lineage>
        <taxon>Archaea</taxon>
        <taxon>Methanobacteriati</taxon>
        <taxon>Methanobacteriota</taxon>
        <taxon>Stenosarchaea group</taxon>
        <taxon>Methanomicrobia</taxon>
        <taxon>Methanomicrobiales</taxon>
        <taxon>Methanomicrobiaceae</taxon>
        <taxon>Methanoplanus</taxon>
    </lineage>
</organism>